<evidence type="ECO:0000313" key="1">
    <source>
        <dbReference type="EMBL" id="KAJ0045534.1"/>
    </source>
</evidence>
<sequence>MYVNHTSRKGSLTPKDLNPRVTLHYGIPCAASILAFDPVQSLLAVGTREGTIKVIGGYNVEGLLVSPKQLPFKNLEFLQNQGFLVSVSNENEIQVWDLEHRRITSKLQWESNITAFSVIYGTSYMYLGDEYGSVSVLKYNAEEGNLMQLPYYVPTNVIAEAAGISLSDHNSVVGVLAQPYSQGKRQDGFYLRVSFLFIALLLIAYENGLVILWDVSEDRVVLVRGNKDLELKGKTVVNSSKSARHEPSESEADHEQAEKEISSICWASTNGSVLAVGYVDGDIMFWNIPTAAPSKDQKTESSSNNVVKLQLSSSNKRLPVIVLRWSADRSKNDCGGQLFVYGGDEIGSEEVLTMLYLDWSSGIESLKCIDRVDITLNGSFADVVLLPSVGSVEGCGTLPFVLTNPGQLHVYDDACLSSLISQQEKNTSASPLQYPEVIPTIEPYMTVGKLGLVHRDGKFSRDLSKIVLAAKAQASDALLTPVTGSTKWPLTGGVPCQFYAAEDYLVERLYVAGYQDGSVRIWDATYATMSLIYVLGSELPGIKTAGAGAPVSALDFCTDSLSLAVGYACGRVCLYKLVGSSNETSLNFATETGKEGMGL</sequence>
<proteinExistence type="predicted"/>
<name>A0ACC0Z400_9ROSI</name>
<evidence type="ECO:0000313" key="2">
    <source>
        <dbReference type="Proteomes" id="UP001163603"/>
    </source>
</evidence>
<accession>A0ACC0Z400</accession>
<dbReference type="EMBL" id="CM047738">
    <property type="protein sequence ID" value="KAJ0045534.1"/>
    <property type="molecule type" value="Genomic_DNA"/>
</dbReference>
<comment type="caution">
    <text evidence="1">The sequence shown here is derived from an EMBL/GenBank/DDBJ whole genome shotgun (WGS) entry which is preliminary data.</text>
</comment>
<organism evidence="1 2">
    <name type="scientific">Pistacia integerrima</name>
    <dbReference type="NCBI Taxonomy" id="434235"/>
    <lineage>
        <taxon>Eukaryota</taxon>
        <taxon>Viridiplantae</taxon>
        <taxon>Streptophyta</taxon>
        <taxon>Embryophyta</taxon>
        <taxon>Tracheophyta</taxon>
        <taxon>Spermatophyta</taxon>
        <taxon>Magnoliopsida</taxon>
        <taxon>eudicotyledons</taxon>
        <taxon>Gunneridae</taxon>
        <taxon>Pentapetalae</taxon>
        <taxon>rosids</taxon>
        <taxon>malvids</taxon>
        <taxon>Sapindales</taxon>
        <taxon>Anacardiaceae</taxon>
        <taxon>Pistacia</taxon>
    </lineage>
</organism>
<gene>
    <name evidence="1" type="ORF">Pint_06530</name>
</gene>
<keyword evidence="2" id="KW-1185">Reference proteome</keyword>
<reference evidence="2" key="1">
    <citation type="journal article" date="2023" name="G3 (Bethesda)">
        <title>Genome assembly and association tests identify interacting loci associated with vigor, precocity, and sex in interspecific pistachio rootstocks.</title>
        <authorList>
            <person name="Palmer W."/>
            <person name="Jacygrad E."/>
            <person name="Sagayaradj S."/>
            <person name="Cavanaugh K."/>
            <person name="Han R."/>
            <person name="Bertier L."/>
            <person name="Beede B."/>
            <person name="Kafkas S."/>
            <person name="Golino D."/>
            <person name="Preece J."/>
            <person name="Michelmore R."/>
        </authorList>
    </citation>
    <scope>NUCLEOTIDE SEQUENCE [LARGE SCALE GENOMIC DNA]</scope>
</reference>
<protein>
    <submittedName>
        <fullName evidence="1">Uncharacterized protein</fullName>
    </submittedName>
</protein>
<dbReference type="Proteomes" id="UP001163603">
    <property type="component" value="Chromosome 3"/>
</dbReference>